<feature type="compositionally biased region" description="Low complexity" evidence="1">
    <location>
        <begin position="228"/>
        <end position="246"/>
    </location>
</feature>
<comment type="caution">
    <text evidence="2">The sequence shown here is derived from an EMBL/GenBank/DDBJ whole genome shotgun (WGS) entry which is preliminary data.</text>
</comment>
<dbReference type="PANTHER" id="PTHR47481">
    <property type="match status" value="1"/>
</dbReference>
<dbReference type="EMBL" id="JANJYI010000008">
    <property type="protein sequence ID" value="KAK2640538.1"/>
    <property type="molecule type" value="Genomic_DNA"/>
</dbReference>
<name>A0AAD9TRQ5_9ROSI</name>
<feature type="compositionally biased region" description="Polar residues" evidence="1">
    <location>
        <begin position="202"/>
        <end position="227"/>
    </location>
</feature>
<evidence type="ECO:0000313" key="2">
    <source>
        <dbReference type="EMBL" id="KAK2640538.1"/>
    </source>
</evidence>
<reference evidence="2" key="1">
    <citation type="journal article" date="2023" name="Plant J.">
        <title>Genome sequences and population genomics provide insights into the demographic history, inbreeding, and mutation load of two 'living fossil' tree species of Dipteronia.</title>
        <authorList>
            <person name="Feng Y."/>
            <person name="Comes H.P."/>
            <person name="Chen J."/>
            <person name="Zhu S."/>
            <person name="Lu R."/>
            <person name="Zhang X."/>
            <person name="Li P."/>
            <person name="Qiu J."/>
            <person name="Olsen K.M."/>
            <person name="Qiu Y."/>
        </authorList>
    </citation>
    <scope>NUCLEOTIDE SEQUENCE</scope>
    <source>
        <strain evidence="2">KIB01</strain>
    </source>
</reference>
<keyword evidence="3" id="KW-1185">Reference proteome</keyword>
<dbReference type="PANTHER" id="PTHR47481:SF30">
    <property type="entry name" value="CCHC-TYPE DOMAIN-CONTAINING PROTEIN"/>
    <property type="match status" value="1"/>
</dbReference>
<dbReference type="AlphaFoldDB" id="A0AAD9TRQ5"/>
<evidence type="ECO:0008006" key="4">
    <source>
        <dbReference type="Google" id="ProtNLM"/>
    </source>
</evidence>
<proteinExistence type="predicted"/>
<accession>A0AAD9TRQ5</accession>
<protein>
    <recommendedName>
        <fullName evidence="4">Retrotransposon Copia-like N-terminal domain-containing protein</fullName>
    </recommendedName>
</protein>
<feature type="region of interest" description="Disordered" evidence="1">
    <location>
        <begin position="202"/>
        <end position="246"/>
    </location>
</feature>
<dbReference type="Proteomes" id="UP001280121">
    <property type="component" value="Unassembled WGS sequence"/>
</dbReference>
<evidence type="ECO:0000313" key="3">
    <source>
        <dbReference type="Proteomes" id="UP001280121"/>
    </source>
</evidence>
<gene>
    <name evidence="2" type="ORF">Ddye_028333</name>
</gene>
<organism evidence="2 3">
    <name type="scientific">Dipteronia dyeriana</name>
    <dbReference type="NCBI Taxonomy" id="168575"/>
    <lineage>
        <taxon>Eukaryota</taxon>
        <taxon>Viridiplantae</taxon>
        <taxon>Streptophyta</taxon>
        <taxon>Embryophyta</taxon>
        <taxon>Tracheophyta</taxon>
        <taxon>Spermatophyta</taxon>
        <taxon>Magnoliopsida</taxon>
        <taxon>eudicotyledons</taxon>
        <taxon>Gunneridae</taxon>
        <taxon>Pentapetalae</taxon>
        <taxon>rosids</taxon>
        <taxon>malvids</taxon>
        <taxon>Sapindales</taxon>
        <taxon>Sapindaceae</taxon>
        <taxon>Hippocastanoideae</taxon>
        <taxon>Acereae</taxon>
        <taxon>Dipteronia</taxon>
    </lineage>
</organism>
<evidence type="ECO:0000256" key="1">
    <source>
        <dbReference type="SAM" id="MobiDB-lite"/>
    </source>
</evidence>
<sequence>MVSEYKNNALSAVSSRGIDGSQLNLNISKNWTPLKLELTVKLDHNNFLIWRQQVLTIIKGNRLVHFVDSSIPPPNRVDPDGSVREEFLDWEQQDQILLCWLLSSLKLQLQTLKKGNLSMTEYLMKKNNFMDALTYTGYAITEEDKIIYVLSGLWPEYDSFVIPTTSMQNYYIMPKITAFLLMHEARIEQHSQTETLNVNMAANRKGNGNNQKAYGRGQSQNCNNGSHQNQGGENFNGGQNFNGGRR</sequence>